<comment type="caution">
    <text evidence="2">The sequence shown here is derived from an EMBL/GenBank/DDBJ whole genome shotgun (WGS) entry which is preliminary data.</text>
</comment>
<feature type="region of interest" description="Disordered" evidence="1">
    <location>
        <begin position="50"/>
        <end position="69"/>
    </location>
</feature>
<proteinExistence type="predicted"/>
<name>A0AAV7T2L6_PLEWA</name>
<evidence type="ECO:0000256" key="1">
    <source>
        <dbReference type="SAM" id="MobiDB-lite"/>
    </source>
</evidence>
<reference evidence="2" key="1">
    <citation type="journal article" date="2022" name="bioRxiv">
        <title>Sequencing and chromosome-scale assembly of the giantPleurodeles waltlgenome.</title>
        <authorList>
            <person name="Brown T."/>
            <person name="Elewa A."/>
            <person name="Iarovenko S."/>
            <person name="Subramanian E."/>
            <person name="Araus A.J."/>
            <person name="Petzold A."/>
            <person name="Susuki M."/>
            <person name="Suzuki K.-i.T."/>
            <person name="Hayashi T."/>
            <person name="Toyoda A."/>
            <person name="Oliveira C."/>
            <person name="Osipova E."/>
            <person name="Leigh N.D."/>
            <person name="Simon A."/>
            <person name="Yun M.H."/>
        </authorList>
    </citation>
    <scope>NUCLEOTIDE SEQUENCE</scope>
    <source>
        <strain evidence="2">20211129_DDA</strain>
        <tissue evidence="2">Liver</tissue>
    </source>
</reference>
<accession>A0AAV7T2L6</accession>
<protein>
    <submittedName>
        <fullName evidence="2">Uncharacterized protein</fullName>
    </submittedName>
</protein>
<organism evidence="2 3">
    <name type="scientific">Pleurodeles waltl</name>
    <name type="common">Iberian ribbed newt</name>
    <dbReference type="NCBI Taxonomy" id="8319"/>
    <lineage>
        <taxon>Eukaryota</taxon>
        <taxon>Metazoa</taxon>
        <taxon>Chordata</taxon>
        <taxon>Craniata</taxon>
        <taxon>Vertebrata</taxon>
        <taxon>Euteleostomi</taxon>
        <taxon>Amphibia</taxon>
        <taxon>Batrachia</taxon>
        <taxon>Caudata</taxon>
        <taxon>Salamandroidea</taxon>
        <taxon>Salamandridae</taxon>
        <taxon>Pleurodelinae</taxon>
        <taxon>Pleurodeles</taxon>
    </lineage>
</organism>
<keyword evidence="3" id="KW-1185">Reference proteome</keyword>
<dbReference type="Proteomes" id="UP001066276">
    <property type="component" value="Chromosome 4_1"/>
</dbReference>
<gene>
    <name evidence="2" type="ORF">NDU88_002561</name>
</gene>
<dbReference type="AlphaFoldDB" id="A0AAV7T2L6"/>
<sequence length="187" mass="20486">MKPPPPLYPKVTTLLLRGGGGPCCGWAAVLQPRWLPCLAVPQNPLLNPKPSEVAAGRAGKGGSDSIRARPRTAGAVTVRRLRGQFPLRADCRRRGAWFPVSVTPGWNSYRTTCLLASVATLPEHERELSHTELLAAIHESRTALEHKIEAVYIDGNLLRADLRKVAEKMTHAEDNIETLQGKFLALM</sequence>
<dbReference type="EMBL" id="JANPWB010000007">
    <property type="protein sequence ID" value="KAJ1170688.1"/>
    <property type="molecule type" value="Genomic_DNA"/>
</dbReference>
<evidence type="ECO:0000313" key="2">
    <source>
        <dbReference type="EMBL" id="KAJ1170688.1"/>
    </source>
</evidence>
<evidence type="ECO:0000313" key="3">
    <source>
        <dbReference type="Proteomes" id="UP001066276"/>
    </source>
</evidence>